<dbReference type="FunFam" id="3.20.20.60:FF:000007">
    <property type="entry name" value="Phosphoenolpyruvate-protein phosphotransferase"/>
    <property type="match status" value="1"/>
</dbReference>
<dbReference type="InterPro" id="IPR018274">
    <property type="entry name" value="PEP_util_AS"/>
</dbReference>
<keyword evidence="11 17" id="KW-0808">Transferase</keyword>
<organism evidence="24 25">
    <name type="scientific">Peribacillus loiseleuriae</name>
    <dbReference type="NCBI Taxonomy" id="1679170"/>
    <lineage>
        <taxon>Bacteria</taxon>
        <taxon>Bacillati</taxon>
        <taxon>Bacillota</taxon>
        <taxon>Bacilli</taxon>
        <taxon>Bacillales</taxon>
        <taxon>Bacillaceae</taxon>
        <taxon>Peribacillus</taxon>
    </lineage>
</organism>
<dbReference type="SUPFAM" id="SSF52009">
    <property type="entry name" value="Phosphohistidine domain"/>
    <property type="match status" value="1"/>
</dbReference>
<evidence type="ECO:0000256" key="8">
    <source>
        <dbReference type="ARBA" id="ARBA00022448"/>
    </source>
</evidence>
<evidence type="ECO:0000256" key="4">
    <source>
        <dbReference type="ARBA" id="ARBA00004496"/>
    </source>
</evidence>
<dbReference type="GO" id="GO:0046872">
    <property type="term" value="F:metal ion binding"/>
    <property type="evidence" value="ECO:0007669"/>
    <property type="project" value="UniProtKB-KW"/>
</dbReference>
<keyword evidence="24" id="KW-0670">Pyruvate</keyword>
<evidence type="ECO:0000256" key="16">
    <source>
        <dbReference type="ARBA" id="ARBA00033235"/>
    </source>
</evidence>
<dbReference type="FunFam" id="1.10.274.10:FF:000001">
    <property type="entry name" value="Phosphoenolpyruvate-protein phosphotransferase"/>
    <property type="match status" value="1"/>
</dbReference>
<comment type="similarity">
    <text evidence="5 17">Belongs to the PEP-utilizing enzyme family.</text>
</comment>
<evidence type="ECO:0000256" key="18">
    <source>
        <dbReference type="PIRSR" id="PIRSR000732-1"/>
    </source>
</evidence>
<proteinExistence type="inferred from homology"/>
<dbReference type="Gene3D" id="3.50.30.10">
    <property type="entry name" value="Phosphohistidine domain"/>
    <property type="match status" value="1"/>
</dbReference>
<dbReference type="GO" id="GO:0009401">
    <property type="term" value="P:phosphoenolpyruvate-dependent sugar phosphotransferase system"/>
    <property type="evidence" value="ECO:0007669"/>
    <property type="project" value="UniProtKB-KW"/>
</dbReference>
<dbReference type="EMBL" id="LFZW01000001">
    <property type="protein sequence ID" value="KMY52314.1"/>
    <property type="molecule type" value="Genomic_DNA"/>
</dbReference>
<comment type="function">
    <text evidence="3 17">General (non sugar-specific) component of the phosphoenolpyruvate-dependent sugar phosphotransferase system (sugar PTS). This major carbohydrate active-transport system catalyzes the phosphorylation of incoming sugar substrates concomitantly with their translocation across the cell membrane. Enzyme I transfers the phosphoryl group from phosphoenolpyruvate (PEP) to the phosphoryl carrier protein (HPr).</text>
</comment>
<keyword evidence="25" id="KW-1185">Reference proteome</keyword>
<evidence type="ECO:0000259" key="23">
    <source>
        <dbReference type="Pfam" id="PF05524"/>
    </source>
</evidence>
<evidence type="ECO:0000259" key="22">
    <source>
        <dbReference type="Pfam" id="PF02896"/>
    </source>
</evidence>
<feature type="binding site" evidence="20">
    <location>
        <position position="461"/>
    </location>
    <ligand>
        <name>Mg(2+)</name>
        <dbReference type="ChEBI" id="CHEBI:18420"/>
    </ligand>
</feature>
<evidence type="ECO:0000256" key="5">
    <source>
        <dbReference type="ARBA" id="ARBA00007837"/>
    </source>
</evidence>
<dbReference type="InterPro" id="IPR023151">
    <property type="entry name" value="PEP_util_CS"/>
</dbReference>
<evidence type="ECO:0000256" key="13">
    <source>
        <dbReference type="ARBA" id="ARBA00022723"/>
    </source>
</evidence>
<keyword evidence="8 17" id="KW-0813">Transport</keyword>
<keyword evidence="10 17" id="KW-0762">Sugar transport</keyword>
<evidence type="ECO:0000256" key="2">
    <source>
        <dbReference type="ARBA" id="ARBA00001946"/>
    </source>
</evidence>
<evidence type="ECO:0000256" key="14">
    <source>
        <dbReference type="ARBA" id="ARBA00022777"/>
    </source>
</evidence>
<name>A0A0K9H015_9BACI</name>
<feature type="active site" description="Proton donor" evidence="18">
    <location>
        <position position="508"/>
    </location>
</feature>
<dbReference type="PRINTS" id="PR01736">
    <property type="entry name" value="PHPHTRNFRASE"/>
</dbReference>
<comment type="catalytic activity">
    <reaction evidence="1 17">
        <text>L-histidyl-[protein] + phosphoenolpyruvate = N(pros)-phospho-L-histidyl-[protein] + pyruvate</text>
        <dbReference type="Rhea" id="RHEA:23880"/>
        <dbReference type="Rhea" id="RHEA-COMP:9745"/>
        <dbReference type="Rhea" id="RHEA-COMP:9746"/>
        <dbReference type="ChEBI" id="CHEBI:15361"/>
        <dbReference type="ChEBI" id="CHEBI:29979"/>
        <dbReference type="ChEBI" id="CHEBI:58702"/>
        <dbReference type="ChEBI" id="CHEBI:64837"/>
        <dbReference type="EC" id="2.7.3.9"/>
    </reaction>
</comment>
<dbReference type="InterPro" id="IPR006318">
    <property type="entry name" value="PTS_EI-like"/>
</dbReference>
<sequence length="576" mass="64236">MTEVVLTKDISGIAASSGIEIAKAFRLENPELIVEKNTVTNVDLEVKRFEQALESTKGEVEKIKEHTSQNLGGDNAEIFEAHLLVLNDPELINQIKDKIQIEHFNAEFALQEVVNMFVSMFEALDNEYMKERAADIRDVAKRILSHLLGVTIPNPSLISEEVIIIAEDLSPSDTAQLNRQFVKGFTTNIGGRTSHSAIMARSMEIPAVVGTKTVMADIENGDVVILDGLSGKVIVNPTEEVTKEYNMKKAAYEVQKTEWAKLINEQTVTKDGEHVELAANIGKPEDLNGVLENGGEGVGLYRTEFLYMGRTQLPTEEEQFAAFKTVLEDMEGKPVVIRTLDIGGDKELPYLELPKEMNPFLGFRAIRLCLEMQDMFRTQLRALLRASVYGNLKIMFPMIATLDEFWSAKALLEEEKQKLLSEGKQVAEKIELGIMVEIPSTAILADQFAKEVDFFSIGTNDLIQYTMAADRMNQRVSYLYQPYSPSILRLVKMVIDAAHAEGKWAGMCGEMAGDETAIPLLLGLGLDEFSMSATSILKARSQILRLSKKEMKNLAEEALQMKTTNEVIEAVKEIMK</sequence>
<dbReference type="Gene3D" id="1.10.274.10">
    <property type="entry name" value="PtsI, HPr-binding domain"/>
    <property type="match status" value="1"/>
</dbReference>
<evidence type="ECO:0000256" key="11">
    <source>
        <dbReference type="ARBA" id="ARBA00022679"/>
    </source>
</evidence>
<dbReference type="EC" id="2.7.3.9" evidence="6 17"/>
<evidence type="ECO:0000256" key="1">
    <source>
        <dbReference type="ARBA" id="ARBA00000683"/>
    </source>
</evidence>
<feature type="domain" description="PEP-utilising enzyme mobile" evidence="21">
    <location>
        <begin position="159"/>
        <end position="231"/>
    </location>
</feature>
<dbReference type="InterPro" id="IPR024692">
    <property type="entry name" value="PTS_EI"/>
</dbReference>
<feature type="binding site" evidence="19">
    <location>
        <position position="338"/>
    </location>
    <ligand>
        <name>phosphoenolpyruvate</name>
        <dbReference type="ChEBI" id="CHEBI:58702"/>
    </ligand>
</feature>
<dbReference type="InterPro" id="IPR036637">
    <property type="entry name" value="Phosphohistidine_dom_sf"/>
</dbReference>
<dbReference type="GO" id="GO:0005737">
    <property type="term" value="C:cytoplasm"/>
    <property type="evidence" value="ECO:0007669"/>
    <property type="project" value="UniProtKB-SubCell"/>
</dbReference>
<feature type="domain" description="PEP-utilising enzyme C-terminal" evidence="22">
    <location>
        <begin position="257"/>
        <end position="545"/>
    </location>
</feature>
<feature type="binding site" evidence="19">
    <location>
        <position position="302"/>
    </location>
    <ligand>
        <name>phosphoenolpyruvate</name>
        <dbReference type="ChEBI" id="CHEBI:58702"/>
    </ligand>
</feature>
<dbReference type="RefSeq" id="WP_049683690.1">
    <property type="nucleotide sequence ID" value="NZ_LFZW01000001.1"/>
</dbReference>
<dbReference type="Proteomes" id="UP000037146">
    <property type="component" value="Unassembled WGS sequence"/>
</dbReference>
<dbReference type="Gene3D" id="3.20.20.60">
    <property type="entry name" value="Phosphoenolpyruvate-binding domains"/>
    <property type="match status" value="1"/>
</dbReference>
<dbReference type="NCBIfam" id="TIGR01417">
    <property type="entry name" value="PTS_I_fam"/>
    <property type="match status" value="1"/>
</dbReference>
<dbReference type="STRING" id="1679170.AC625_10955"/>
<dbReference type="PIRSF" id="PIRSF000732">
    <property type="entry name" value="PTS_enzyme_I"/>
    <property type="match status" value="1"/>
</dbReference>
<dbReference type="InterPro" id="IPR036618">
    <property type="entry name" value="PtsI_HPr-bd_sf"/>
</dbReference>
<dbReference type="InterPro" id="IPR008731">
    <property type="entry name" value="PTS_EIN"/>
</dbReference>
<comment type="caution">
    <text evidence="24">The sequence shown here is derived from an EMBL/GenBank/DDBJ whole genome shotgun (WGS) entry which is preliminary data.</text>
</comment>
<evidence type="ECO:0000256" key="19">
    <source>
        <dbReference type="PIRSR" id="PIRSR000732-2"/>
    </source>
</evidence>
<dbReference type="Pfam" id="PF05524">
    <property type="entry name" value="PEP-utilisers_N"/>
    <property type="match status" value="1"/>
</dbReference>
<dbReference type="GO" id="GO:0016301">
    <property type="term" value="F:kinase activity"/>
    <property type="evidence" value="ECO:0007669"/>
    <property type="project" value="UniProtKB-KW"/>
</dbReference>
<keyword evidence="15 17" id="KW-0460">Magnesium</keyword>
<dbReference type="SUPFAM" id="SSF47831">
    <property type="entry name" value="Enzyme I of the PEP:sugar phosphotransferase system HPr-binding (sub)domain"/>
    <property type="match status" value="1"/>
</dbReference>
<evidence type="ECO:0000256" key="12">
    <source>
        <dbReference type="ARBA" id="ARBA00022683"/>
    </source>
</evidence>
<reference evidence="25" key="1">
    <citation type="submission" date="2015-07" db="EMBL/GenBank/DDBJ databases">
        <title>Genome sequencing project for genomic taxonomy and phylogenomics of Bacillus-like bacteria.</title>
        <authorList>
            <person name="Liu B."/>
            <person name="Wang J."/>
            <person name="Zhu Y."/>
            <person name="Liu G."/>
            <person name="Chen Q."/>
            <person name="Chen Z."/>
            <person name="Lan J."/>
            <person name="Che J."/>
            <person name="Ge C."/>
            <person name="Shi H."/>
            <person name="Pan Z."/>
            <person name="Liu X."/>
        </authorList>
    </citation>
    <scope>NUCLEOTIDE SEQUENCE [LARGE SCALE GENOMIC DNA]</scope>
    <source>
        <strain evidence="25">FJAT-27997</strain>
    </source>
</reference>
<dbReference type="PROSITE" id="PS00370">
    <property type="entry name" value="PEP_ENZYMES_PHOS_SITE"/>
    <property type="match status" value="1"/>
</dbReference>
<gene>
    <name evidence="24" type="ORF">AC625_10955</name>
</gene>
<evidence type="ECO:0000256" key="6">
    <source>
        <dbReference type="ARBA" id="ARBA00012232"/>
    </source>
</evidence>
<dbReference type="PATRIC" id="fig|1679170.3.peg.2455"/>
<dbReference type="SUPFAM" id="SSF51621">
    <property type="entry name" value="Phosphoenolpyruvate/pyruvate domain"/>
    <property type="match status" value="1"/>
</dbReference>
<keyword evidence="14 17" id="KW-0418">Kinase</keyword>
<dbReference type="InterPro" id="IPR040442">
    <property type="entry name" value="Pyrv_kinase-like_dom_sf"/>
</dbReference>
<evidence type="ECO:0000256" key="9">
    <source>
        <dbReference type="ARBA" id="ARBA00022490"/>
    </source>
</evidence>
<keyword evidence="9 17" id="KW-0963">Cytoplasm</keyword>
<feature type="domain" description="Phosphotransferase system enzyme I N-terminal" evidence="23">
    <location>
        <begin position="11"/>
        <end position="132"/>
    </location>
</feature>
<evidence type="ECO:0000256" key="15">
    <source>
        <dbReference type="ARBA" id="ARBA00022842"/>
    </source>
</evidence>
<feature type="binding site" evidence="19">
    <location>
        <position position="471"/>
    </location>
    <ligand>
        <name>phosphoenolpyruvate</name>
        <dbReference type="ChEBI" id="CHEBI:58702"/>
    </ligand>
</feature>
<dbReference type="InterPro" id="IPR015813">
    <property type="entry name" value="Pyrv/PenolPyrv_kinase-like_dom"/>
</dbReference>
<dbReference type="PANTHER" id="PTHR46244">
    <property type="entry name" value="PHOSPHOENOLPYRUVATE-PROTEIN PHOSPHOTRANSFERASE"/>
    <property type="match status" value="1"/>
</dbReference>
<dbReference type="InterPro" id="IPR008279">
    <property type="entry name" value="PEP-util_enz_mobile_dom"/>
</dbReference>
<evidence type="ECO:0000313" key="25">
    <source>
        <dbReference type="Proteomes" id="UP000037146"/>
    </source>
</evidence>
<dbReference type="PROSITE" id="PS00742">
    <property type="entry name" value="PEP_ENZYMES_2"/>
    <property type="match status" value="1"/>
</dbReference>
<dbReference type="InterPro" id="IPR000121">
    <property type="entry name" value="PEP_util_C"/>
</dbReference>
<evidence type="ECO:0000256" key="20">
    <source>
        <dbReference type="PIRSR" id="PIRSR000732-3"/>
    </source>
</evidence>
<dbReference type="PANTHER" id="PTHR46244:SF3">
    <property type="entry name" value="PHOSPHOENOLPYRUVATE-PROTEIN PHOSPHOTRANSFERASE"/>
    <property type="match status" value="1"/>
</dbReference>
<dbReference type="Pfam" id="PF00391">
    <property type="entry name" value="PEP-utilizers"/>
    <property type="match status" value="1"/>
</dbReference>
<feature type="active site" description="Tele-phosphohistidine intermediate" evidence="18">
    <location>
        <position position="195"/>
    </location>
</feature>
<evidence type="ECO:0000259" key="21">
    <source>
        <dbReference type="Pfam" id="PF00391"/>
    </source>
</evidence>
<dbReference type="OrthoDB" id="9765468at2"/>
<comment type="subcellular location">
    <subcellularLocation>
        <location evidence="4 17">Cytoplasm</location>
    </subcellularLocation>
</comment>
<evidence type="ECO:0000256" key="7">
    <source>
        <dbReference type="ARBA" id="ARBA00016544"/>
    </source>
</evidence>
<evidence type="ECO:0000256" key="10">
    <source>
        <dbReference type="ARBA" id="ARBA00022597"/>
    </source>
</evidence>
<feature type="binding site" evidence="19">
    <location>
        <begin position="460"/>
        <end position="461"/>
    </location>
    <ligand>
        <name>phosphoenolpyruvate</name>
        <dbReference type="ChEBI" id="CHEBI:58702"/>
    </ligand>
</feature>
<evidence type="ECO:0000256" key="17">
    <source>
        <dbReference type="PIRNR" id="PIRNR000732"/>
    </source>
</evidence>
<accession>A0A0K9H015</accession>
<evidence type="ECO:0000256" key="3">
    <source>
        <dbReference type="ARBA" id="ARBA00002728"/>
    </source>
</evidence>
<keyword evidence="13 17" id="KW-0479">Metal-binding</keyword>
<dbReference type="Pfam" id="PF02896">
    <property type="entry name" value="PEP-utilizers_C"/>
    <property type="match status" value="1"/>
</dbReference>
<dbReference type="InterPro" id="IPR050499">
    <property type="entry name" value="PEP-utilizing_PTS_enzyme"/>
</dbReference>
<dbReference type="GO" id="GO:0008965">
    <property type="term" value="F:phosphoenolpyruvate-protein phosphotransferase activity"/>
    <property type="evidence" value="ECO:0007669"/>
    <property type="project" value="UniProtKB-EC"/>
</dbReference>
<evidence type="ECO:0000313" key="24">
    <source>
        <dbReference type="EMBL" id="KMY52314.1"/>
    </source>
</evidence>
<dbReference type="AlphaFoldDB" id="A0A0K9H015"/>
<feature type="binding site" evidence="20">
    <location>
        <position position="437"/>
    </location>
    <ligand>
        <name>Mg(2+)</name>
        <dbReference type="ChEBI" id="CHEBI:18420"/>
    </ligand>
</feature>
<protein>
    <recommendedName>
        <fullName evidence="7 17">Phosphoenolpyruvate-protein phosphotransferase</fullName>
        <ecNumber evidence="6 17">2.7.3.9</ecNumber>
    </recommendedName>
    <alternativeName>
        <fullName evidence="16 17">Phosphotransferase system, enzyme I</fullName>
    </alternativeName>
</protein>
<keyword evidence="12 17" id="KW-0598">Phosphotransferase system</keyword>
<comment type="cofactor">
    <cofactor evidence="2 17 20">
        <name>Mg(2+)</name>
        <dbReference type="ChEBI" id="CHEBI:18420"/>
    </cofactor>
</comment>